<keyword evidence="4 5" id="KW-0012">Acyltransferase</keyword>
<keyword evidence="6" id="KW-1185">Reference proteome</keyword>
<keyword evidence="2 5" id="KW-0808">Transferase</keyword>
<reference evidence="5 6" key="1">
    <citation type="submission" date="2019-02" db="EMBL/GenBank/DDBJ databases">
        <title>Deep-cultivation of Planctomycetes and their phenomic and genomic characterization uncovers novel biology.</title>
        <authorList>
            <person name="Wiegand S."/>
            <person name="Jogler M."/>
            <person name="Boedeker C."/>
            <person name="Pinto D."/>
            <person name="Vollmers J."/>
            <person name="Rivas-Marin E."/>
            <person name="Kohn T."/>
            <person name="Peeters S.H."/>
            <person name="Heuer A."/>
            <person name="Rast P."/>
            <person name="Oberbeckmann S."/>
            <person name="Bunk B."/>
            <person name="Jeske O."/>
            <person name="Meyerdierks A."/>
            <person name="Storesund J.E."/>
            <person name="Kallscheuer N."/>
            <person name="Luecker S."/>
            <person name="Lage O.M."/>
            <person name="Pohl T."/>
            <person name="Merkel B.J."/>
            <person name="Hornburger P."/>
            <person name="Mueller R.-W."/>
            <person name="Bruemmer F."/>
            <person name="Labrenz M."/>
            <person name="Spormann A.M."/>
            <person name="Op den Camp H."/>
            <person name="Overmann J."/>
            <person name="Amann R."/>
            <person name="Jetten M.S.M."/>
            <person name="Mascher T."/>
            <person name="Medema M.H."/>
            <person name="Devos D.P."/>
            <person name="Kaster A.-K."/>
            <person name="Ovreas L."/>
            <person name="Rohde M."/>
            <person name="Galperin M.Y."/>
            <person name="Jogler C."/>
        </authorList>
    </citation>
    <scope>NUCLEOTIDE SEQUENCE [LARGE SCALE GENOMIC DNA]</scope>
    <source>
        <strain evidence="5 6">K23_9</strain>
    </source>
</reference>
<dbReference type="EC" id="2.3.1.30" evidence="5"/>
<dbReference type="OrthoDB" id="9801456at2"/>
<dbReference type="InterPro" id="IPR018357">
    <property type="entry name" value="Hexapep_transf_CS"/>
</dbReference>
<dbReference type="SUPFAM" id="SSF51161">
    <property type="entry name" value="Trimeric LpxA-like enzymes"/>
    <property type="match status" value="1"/>
</dbReference>
<proteinExistence type="inferred from homology"/>
<dbReference type="GO" id="GO:0009001">
    <property type="term" value="F:serine O-acetyltransferase activity"/>
    <property type="evidence" value="ECO:0007669"/>
    <property type="project" value="UniProtKB-EC"/>
</dbReference>
<dbReference type="InterPro" id="IPR001451">
    <property type="entry name" value="Hexapep"/>
</dbReference>
<organism evidence="5 6">
    <name type="scientific">Stieleria marina</name>
    <dbReference type="NCBI Taxonomy" id="1930275"/>
    <lineage>
        <taxon>Bacteria</taxon>
        <taxon>Pseudomonadati</taxon>
        <taxon>Planctomycetota</taxon>
        <taxon>Planctomycetia</taxon>
        <taxon>Pirellulales</taxon>
        <taxon>Pirellulaceae</taxon>
        <taxon>Stieleria</taxon>
    </lineage>
</organism>
<dbReference type="Proteomes" id="UP000319817">
    <property type="component" value="Chromosome"/>
</dbReference>
<evidence type="ECO:0000256" key="4">
    <source>
        <dbReference type="ARBA" id="ARBA00023315"/>
    </source>
</evidence>
<dbReference type="AlphaFoldDB" id="A0A517NNT7"/>
<evidence type="ECO:0000313" key="5">
    <source>
        <dbReference type="EMBL" id="QDT08789.1"/>
    </source>
</evidence>
<dbReference type="Gene3D" id="2.160.10.10">
    <property type="entry name" value="Hexapeptide repeat proteins"/>
    <property type="match status" value="1"/>
</dbReference>
<dbReference type="CDD" id="cd03354">
    <property type="entry name" value="LbH_SAT"/>
    <property type="match status" value="1"/>
</dbReference>
<evidence type="ECO:0000313" key="6">
    <source>
        <dbReference type="Proteomes" id="UP000319817"/>
    </source>
</evidence>
<dbReference type="InterPro" id="IPR045304">
    <property type="entry name" value="LbH_SAT"/>
</dbReference>
<sequence length="212" mass="23296">MNGFSIRQLATLWAEDYRTHQSDWFRPGFRALATYRFGVWRMGVRPKLVRGLLSVLYKHFYRRSAYYYGIEIPYTARIGRRVTIEHQHGIVIHGASIVGDDCVLRHGVTLGIRSENHPTDAPHLGNRVSVGAGAKILGAVSIGDDAKIGANAVVVCDVPAGCTAAGVPAKILTHRIDRDSDPDKHQSFPNANEGTIDLSIDSHTAVIREVTT</sequence>
<name>A0A517NNT7_9BACT</name>
<keyword evidence="3" id="KW-0677">Repeat</keyword>
<dbReference type="RefSeq" id="WP_145416271.1">
    <property type="nucleotide sequence ID" value="NZ_CP036526.1"/>
</dbReference>
<gene>
    <name evidence="5" type="primary">cysE_1</name>
    <name evidence="5" type="ORF">K239x_07310</name>
</gene>
<dbReference type="InterPro" id="IPR011004">
    <property type="entry name" value="Trimer_LpxA-like_sf"/>
</dbReference>
<dbReference type="PROSITE" id="PS00101">
    <property type="entry name" value="HEXAPEP_TRANSFERASES"/>
    <property type="match status" value="1"/>
</dbReference>
<protein>
    <submittedName>
        <fullName evidence="5">Serine acetyltransferase</fullName>
        <ecNumber evidence="5">2.3.1.30</ecNumber>
    </submittedName>
</protein>
<evidence type="ECO:0000256" key="3">
    <source>
        <dbReference type="ARBA" id="ARBA00022737"/>
    </source>
</evidence>
<dbReference type="PANTHER" id="PTHR42811">
    <property type="entry name" value="SERINE ACETYLTRANSFERASE"/>
    <property type="match status" value="1"/>
</dbReference>
<dbReference type="EMBL" id="CP036526">
    <property type="protein sequence ID" value="QDT08789.1"/>
    <property type="molecule type" value="Genomic_DNA"/>
</dbReference>
<dbReference type="Pfam" id="PF00132">
    <property type="entry name" value="Hexapep"/>
    <property type="match status" value="1"/>
</dbReference>
<evidence type="ECO:0000256" key="1">
    <source>
        <dbReference type="ARBA" id="ARBA00007274"/>
    </source>
</evidence>
<evidence type="ECO:0000256" key="2">
    <source>
        <dbReference type="ARBA" id="ARBA00022679"/>
    </source>
</evidence>
<comment type="similarity">
    <text evidence="1">Belongs to the transferase hexapeptide repeat family.</text>
</comment>
<accession>A0A517NNT7</accession>